<accession>A0A1L9B8F2</accession>
<keyword evidence="5 6" id="KW-0472">Membrane</keyword>
<evidence type="ECO:0000256" key="5">
    <source>
        <dbReference type="ARBA" id="ARBA00023136"/>
    </source>
</evidence>
<dbReference type="Proteomes" id="UP000182229">
    <property type="component" value="Unassembled WGS sequence"/>
</dbReference>
<keyword evidence="8" id="KW-1185">Reference proteome</keyword>
<dbReference type="STRING" id="83449.BON30_19895"/>
<evidence type="ECO:0000256" key="6">
    <source>
        <dbReference type="SAM" id="Phobius"/>
    </source>
</evidence>
<name>A0A1L9B8F2_9BACT</name>
<evidence type="ECO:0000256" key="1">
    <source>
        <dbReference type="ARBA" id="ARBA00004651"/>
    </source>
</evidence>
<dbReference type="InterPro" id="IPR001123">
    <property type="entry name" value="LeuE-type"/>
</dbReference>
<dbReference type="PANTHER" id="PTHR30086:SF20">
    <property type="entry name" value="ARGININE EXPORTER PROTEIN ARGO-RELATED"/>
    <property type="match status" value="1"/>
</dbReference>
<gene>
    <name evidence="7" type="ORF">BON30_19895</name>
</gene>
<dbReference type="OrthoDB" id="9807053at2"/>
<dbReference type="GO" id="GO:0005886">
    <property type="term" value="C:plasma membrane"/>
    <property type="evidence" value="ECO:0007669"/>
    <property type="project" value="UniProtKB-SubCell"/>
</dbReference>
<comment type="caution">
    <text evidence="7">The sequence shown here is derived from an EMBL/GenBank/DDBJ whole genome shotgun (WGS) entry which is preliminary data.</text>
</comment>
<evidence type="ECO:0000313" key="8">
    <source>
        <dbReference type="Proteomes" id="UP000182229"/>
    </source>
</evidence>
<evidence type="ECO:0000256" key="4">
    <source>
        <dbReference type="ARBA" id="ARBA00022989"/>
    </source>
</evidence>
<evidence type="ECO:0000256" key="2">
    <source>
        <dbReference type="ARBA" id="ARBA00022475"/>
    </source>
</evidence>
<dbReference type="RefSeq" id="WP_071899969.1">
    <property type="nucleotide sequence ID" value="NZ_MPIN01000005.1"/>
</dbReference>
<feature type="transmembrane region" description="Helical" evidence="6">
    <location>
        <begin position="41"/>
        <end position="66"/>
    </location>
</feature>
<organism evidence="7 8">
    <name type="scientific">Cystobacter ferrugineus</name>
    <dbReference type="NCBI Taxonomy" id="83449"/>
    <lineage>
        <taxon>Bacteria</taxon>
        <taxon>Pseudomonadati</taxon>
        <taxon>Myxococcota</taxon>
        <taxon>Myxococcia</taxon>
        <taxon>Myxococcales</taxon>
        <taxon>Cystobacterineae</taxon>
        <taxon>Archangiaceae</taxon>
        <taxon>Cystobacter</taxon>
    </lineage>
</organism>
<evidence type="ECO:0000313" key="7">
    <source>
        <dbReference type="EMBL" id="OJH38518.1"/>
    </source>
</evidence>
<keyword evidence="3 6" id="KW-0812">Transmembrane</keyword>
<reference evidence="8" key="1">
    <citation type="submission" date="2016-11" db="EMBL/GenBank/DDBJ databases">
        <authorList>
            <person name="Shukria A."/>
            <person name="Stevens D.C."/>
        </authorList>
    </citation>
    <scope>NUCLEOTIDE SEQUENCE [LARGE SCALE GENOMIC DNA]</scope>
    <source>
        <strain evidence="8">Cbfe23</strain>
    </source>
</reference>
<dbReference type="EMBL" id="MPIN01000005">
    <property type="protein sequence ID" value="OJH38518.1"/>
    <property type="molecule type" value="Genomic_DNA"/>
</dbReference>
<comment type="subcellular location">
    <subcellularLocation>
        <location evidence="1">Cell membrane</location>
        <topology evidence="1">Multi-pass membrane protein</topology>
    </subcellularLocation>
</comment>
<keyword evidence="4 6" id="KW-1133">Transmembrane helix</keyword>
<proteinExistence type="predicted"/>
<dbReference type="PANTHER" id="PTHR30086">
    <property type="entry name" value="ARGININE EXPORTER PROTEIN ARGO"/>
    <property type="match status" value="1"/>
</dbReference>
<dbReference type="GO" id="GO:0015171">
    <property type="term" value="F:amino acid transmembrane transporter activity"/>
    <property type="evidence" value="ECO:0007669"/>
    <property type="project" value="TreeGrafter"/>
</dbReference>
<sequence>MEHTAHLWLFFVLVFGIVALPGLDMAFVLASSLGGGRNAGLSAVAGIVSGGACHVVVAATGAAVLLQVVPAAFNLLLWLGALYVAWIGFSLFRGGAAFTASPLEGERETSATFRRGMVTNLLNPKAYLFMLAVFPQFLRPEYGPTWIQALVLGVIITLTQVAVYGAIVLVGDGARGWLESNPRASAAIGRGLGALMVLVAVLTVFKEWRSA</sequence>
<evidence type="ECO:0000256" key="3">
    <source>
        <dbReference type="ARBA" id="ARBA00022692"/>
    </source>
</evidence>
<feature type="transmembrane region" description="Helical" evidence="6">
    <location>
        <begin position="6"/>
        <end position="29"/>
    </location>
</feature>
<keyword evidence="2" id="KW-1003">Cell membrane</keyword>
<dbReference type="Pfam" id="PF01810">
    <property type="entry name" value="LysE"/>
    <property type="match status" value="1"/>
</dbReference>
<reference evidence="7 8" key="2">
    <citation type="submission" date="2016-12" db="EMBL/GenBank/DDBJ databases">
        <title>Draft Genome Sequence of Cystobacter ferrugineus Strain Cbfe23.</title>
        <authorList>
            <person name="Akbar S."/>
            <person name="Dowd S.E."/>
            <person name="Stevens D.C."/>
        </authorList>
    </citation>
    <scope>NUCLEOTIDE SEQUENCE [LARGE SCALE GENOMIC DNA]</scope>
    <source>
        <strain evidence="7 8">Cbfe23</strain>
    </source>
</reference>
<feature type="transmembrane region" description="Helical" evidence="6">
    <location>
        <begin position="146"/>
        <end position="167"/>
    </location>
</feature>
<feature type="transmembrane region" description="Helical" evidence="6">
    <location>
        <begin position="187"/>
        <end position="205"/>
    </location>
</feature>
<protein>
    <submittedName>
        <fullName evidence="7">Threonine transporter RhtB</fullName>
    </submittedName>
</protein>
<dbReference type="AlphaFoldDB" id="A0A1L9B8F2"/>
<feature type="transmembrane region" description="Helical" evidence="6">
    <location>
        <begin position="72"/>
        <end position="92"/>
    </location>
</feature>
<dbReference type="PIRSF" id="PIRSF006324">
    <property type="entry name" value="LeuE"/>
    <property type="match status" value="1"/>
</dbReference>